<dbReference type="AlphaFoldDB" id="A0A078A9K3"/>
<dbReference type="InterPro" id="IPR015527">
    <property type="entry name" value="Pept_C26_g-glut_hydrolase"/>
</dbReference>
<dbReference type="Pfam" id="PF07722">
    <property type="entry name" value="Peptidase_C26"/>
    <property type="match status" value="1"/>
</dbReference>
<dbReference type="PANTHER" id="PTHR11315:SF0">
    <property type="entry name" value="FOLATE GAMMA-GLUTAMYL HYDROLASE"/>
    <property type="match status" value="1"/>
</dbReference>
<dbReference type="OMA" id="RMFENFP"/>
<keyword evidence="6 8" id="KW-0378">Hydrolase</keyword>
<evidence type="ECO:0000256" key="6">
    <source>
        <dbReference type="ARBA" id="ARBA00022801"/>
    </source>
</evidence>
<evidence type="ECO:0000256" key="1">
    <source>
        <dbReference type="ARBA" id="ARBA00004239"/>
    </source>
</evidence>
<dbReference type="PROSITE" id="PS51273">
    <property type="entry name" value="GATASE_TYPE_1"/>
    <property type="match status" value="1"/>
</dbReference>
<feature type="signal peptide" evidence="9">
    <location>
        <begin position="1"/>
        <end position="19"/>
    </location>
</feature>
<dbReference type="EC" id="3.4.19.9" evidence="3 8"/>
<evidence type="ECO:0000313" key="11">
    <source>
        <dbReference type="Proteomes" id="UP000039865"/>
    </source>
</evidence>
<comment type="similarity">
    <text evidence="2">Belongs to the peptidase C26 family.</text>
</comment>
<proteinExistence type="inferred from homology"/>
<protein>
    <recommendedName>
        <fullName evidence="3 8">folate gamma-glutamyl hydrolase</fullName>
        <ecNumber evidence="3 8">3.4.19.9</ecNumber>
    </recommendedName>
</protein>
<name>A0A078A9K3_STYLE</name>
<dbReference type="InParanoid" id="A0A078A9K3"/>
<dbReference type="PROSITE" id="PS51275">
    <property type="entry name" value="PEPTIDASE_C26_GGH"/>
    <property type="match status" value="1"/>
</dbReference>
<dbReference type="GO" id="GO:0005576">
    <property type="term" value="C:extracellular region"/>
    <property type="evidence" value="ECO:0007669"/>
    <property type="project" value="UniProtKB-SubCell"/>
</dbReference>
<dbReference type="GO" id="GO:0046900">
    <property type="term" value="P:tetrahydrofolylpolyglutamate metabolic process"/>
    <property type="evidence" value="ECO:0007669"/>
    <property type="project" value="TreeGrafter"/>
</dbReference>
<comment type="catalytic activity">
    <reaction evidence="8">
        <text>(6S)-5,6,7,8-tetrahydrofolyl-(gamma-L-Glu)(n) + (n-1) H2O = (6S)-5,6,7,8-tetrahydrofolate + (n-1) L-glutamate</text>
        <dbReference type="Rhea" id="RHEA:56784"/>
        <dbReference type="Rhea" id="RHEA-COMP:14738"/>
        <dbReference type="ChEBI" id="CHEBI:15377"/>
        <dbReference type="ChEBI" id="CHEBI:29985"/>
        <dbReference type="ChEBI" id="CHEBI:57453"/>
        <dbReference type="ChEBI" id="CHEBI:141005"/>
        <dbReference type="EC" id="3.4.19.9"/>
    </reaction>
</comment>
<evidence type="ECO:0000256" key="4">
    <source>
        <dbReference type="ARBA" id="ARBA00022525"/>
    </source>
</evidence>
<feature type="active site" evidence="8">
    <location>
        <position position="253"/>
    </location>
</feature>
<keyword evidence="5 9" id="KW-0732">Signal</keyword>
<dbReference type="PANTHER" id="PTHR11315">
    <property type="entry name" value="PROTEASE FAMILY C26 GAMMA-GLUTAMYL HYDROLASE"/>
    <property type="match status" value="1"/>
</dbReference>
<dbReference type="Proteomes" id="UP000039865">
    <property type="component" value="Unassembled WGS sequence"/>
</dbReference>
<dbReference type="Gene3D" id="3.40.50.880">
    <property type="match status" value="1"/>
</dbReference>
<evidence type="ECO:0000256" key="5">
    <source>
        <dbReference type="ARBA" id="ARBA00022729"/>
    </source>
</evidence>
<dbReference type="GO" id="GO:0034722">
    <property type="term" value="F:gamma-glutamyl-peptidase activity"/>
    <property type="evidence" value="ECO:0007669"/>
    <property type="project" value="UniProtKB-UniRule"/>
</dbReference>
<accession>A0A078A9K3</accession>
<dbReference type="OrthoDB" id="64220at2759"/>
<gene>
    <name evidence="10" type="primary">Contig17640.g18761</name>
    <name evidence="10" type="ORF">STYLEM_7247</name>
</gene>
<keyword evidence="4" id="KW-0964">Secreted</keyword>
<evidence type="ECO:0000313" key="10">
    <source>
        <dbReference type="EMBL" id="CDW78272.1"/>
    </source>
</evidence>
<evidence type="ECO:0000256" key="3">
    <source>
        <dbReference type="ARBA" id="ARBA00012886"/>
    </source>
</evidence>
<evidence type="ECO:0000256" key="8">
    <source>
        <dbReference type="PROSITE-ProRule" id="PRU00607"/>
    </source>
</evidence>
<reference evidence="10 11" key="1">
    <citation type="submission" date="2014-06" db="EMBL/GenBank/DDBJ databases">
        <authorList>
            <person name="Swart Estienne"/>
        </authorList>
    </citation>
    <scope>NUCLEOTIDE SEQUENCE [LARGE SCALE GENOMIC DNA]</scope>
    <source>
        <strain evidence="10 11">130c</strain>
    </source>
</reference>
<evidence type="ECO:0000256" key="2">
    <source>
        <dbReference type="ARBA" id="ARBA00011083"/>
    </source>
</evidence>
<feature type="chain" id="PRO_5001729261" description="folate gamma-glutamyl hydrolase" evidence="9">
    <location>
        <begin position="20"/>
        <end position="327"/>
    </location>
</feature>
<dbReference type="InterPro" id="IPR029062">
    <property type="entry name" value="Class_I_gatase-like"/>
</dbReference>
<dbReference type="InterPro" id="IPR011697">
    <property type="entry name" value="Peptidase_C26"/>
</dbReference>
<dbReference type="EMBL" id="CCKQ01006938">
    <property type="protein sequence ID" value="CDW78272.1"/>
    <property type="molecule type" value="Genomic_DNA"/>
</dbReference>
<evidence type="ECO:0000256" key="7">
    <source>
        <dbReference type="PIRSR" id="PIRSR615527-1"/>
    </source>
</evidence>
<feature type="active site" description="Proton donor" evidence="7">
    <location>
        <position position="253"/>
    </location>
</feature>
<comment type="subcellular location">
    <subcellularLocation>
        <location evidence="1">Secreted</location>
        <location evidence="1">Extracellular space</location>
    </subcellularLocation>
</comment>
<sequence length="327" mass="38252">MFTFFLVTFFLGLCEYSSASRQFLKLEKFQQERPVIGIVTVPGQKESFTDLGKTQYIFEMNEVFMSKQDIDSVFIPYNINDKDLYEVLQKINGVFFTGGDVDLYDEKTGELHIYTITSQKIFHYALNQTDNGDYYPIIGICQGIELLHIIVANNTQALGWSKYENKRANTQINHHLFNSSRLLQSLTSEVLHTIQQRDILYHLHHRGIPVKDYERFEKLADFFHILSTNIFEDQEIVSTAEAKNYPIYVFQYHPEVVYEPTPDINSDKSRHSVTFAHQLTSFFKAELLKNNHRFESEEDIDQIRVRNGFKGKTSYVQDFANTFGFDY</sequence>
<keyword evidence="11" id="KW-1185">Reference proteome</keyword>
<organism evidence="10 11">
    <name type="scientific">Stylonychia lemnae</name>
    <name type="common">Ciliate</name>
    <dbReference type="NCBI Taxonomy" id="5949"/>
    <lineage>
        <taxon>Eukaryota</taxon>
        <taxon>Sar</taxon>
        <taxon>Alveolata</taxon>
        <taxon>Ciliophora</taxon>
        <taxon>Intramacronucleata</taxon>
        <taxon>Spirotrichea</taxon>
        <taxon>Stichotrichia</taxon>
        <taxon>Sporadotrichida</taxon>
        <taxon>Oxytrichidae</taxon>
        <taxon>Stylonychinae</taxon>
        <taxon>Stylonychia</taxon>
    </lineage>
</organism>
<feature type="active site" description="Nucleophile" evidence="7 8">
    <location>
        <position position="141"/>
    </location>
</feature>
<dbReference type="SUPFAM" id="SSF52317">
    <property type="entry name" value="Class I glutamine amidotransferase-like"/>
    <property type="match status" value="1"/>
</dbReference>
<evidence type="ECO:0000256" key="9">
    <source>
        <dbReference type="SAM" id="SignalP"/>
    </source>
</evidence>
<dbReference type="GO" id="GO:0005773">
    <property type="term" value="C:vacuole"/>
    <property type="evidence" value="ECO:0007669"/>
    <property type="project" value="TreeGrafter"/>
</dbReference>